<keyword evidence="2" id="KW-0472">Membrane</keyword>
<evidence type="ECO:0000256" key="2">
    <source>
        <dbReference type="SAM" id="Phobius"/>
    </source>
</evidence>
<proteinExistence type="predicted"/>
<evidence type="ECO:0000256" key="1">
    <source>
        <dbReference type="SAM" id="MobiDB-lite"/>
    </source>
</evidence>
<evidence type="ECO:0000313" key="4">
    <source>
        <dbReference type="Proteomes" id="UP000276133"/>
    </source>
</evidence>
<keyword evidence="2" id="KW-0812">Transmembrane</keyword>
<dbReference type="EMBL" id="REGN01003776">
    <property type="protein sequence ID" value="RNA20814.1"/>
    <property type="molecule type" value="Genomic_DNA"/>
</dbReference>
<comment type="caution">
    <text evidence="3">The sequence shown here is derived from an EMBL/GenBank/DDBJ whole genome shotgun (WGS) entry which is preliminary data.</text>
</comment>
<evidence type="ECO:0000313" key="3">
    <source>
        <dbReference type="EMBL" id="RNA20814.1"/>
    </source>
</evidence>
<keyword evidence="2" id="KW-1133">Transmembrane helix</keyword>
<feature type="region of interest" description="Disordered" evidence="1">
    <location>
        <begin position="1"/>
        <end position="31"/>
    </location>
</feature>
<feature type="transmembrane region" description="Helical" evidence="2">
    <location>
        <begin position="89"/>
        <end position="106"/>
    </location>
</feature>
<dbReference type="AlphaFoldDB" id="A0A3M7RBN9"/>
<name>A0A3M7RBN9_BRAPC</name>
<feature type="compositionally biased region" description="Acidic residues" evidence="1">
    <location>
        <begin position="19"/>
        <end position="28"/>
    </location>
</feature>
<dbReference type="Proteomes" id="UP000276133">
    <property type="component" value="Unassembled WGS sequence"/>
</dbReference>
<keyword evidence="4" id="KW-1185">Reference proteome</keyword>
<gene>
    <name evidence="3" type="ORF">BpHYR1_007307</name>
</gene>
<feature type="transmembrane region" description="Helical" evidence="2">
    <location>
        <begin position="118"/>
        <end position="142"/>
    </location>
</feature>
<accession>A0A3M7RBN9</accession>
<protein>
    <submittedName>
        <fullName evidence="3">Uncharacterized protein</fullName>
    </submittedName>
</protein>
<organism evidence="3 4">
    <name type="scientific">Brachionus plicatilis</name>
    <name type="common">Marine rotifer</name>
    <name type="synonym">Brachionus muelleri</name>
    <dbReference type="NCBI Taxonomy" id="10195"/>
    <lineage>
        <taxon>Eukaryota</taxon>
        <taxon>Metazoa</taxon>
        <taxon>Spiralia</taxon>
        <taxon>Gnathifera</taxon>
        <taxon>Rotifera</taxon>
        <taxon>Eurotatoria</taxon>
        <taxon>Monogononta</taxon>
        <taxon>Pseudotrocha</taxon>
        <taxon>Ploima</taxon>
        <taxon>Brachionidae</taxon>
        <taxon>Brachionus</taxon>
    </lineage>
</organism>
<sequence>MSKREAALKALDSLRNTDDTQESEEEEEYKTNHHIIDSIESKINRVNEDQNIGKTSKIGVIWTKLKNGEDLSKPAPTSYATRNKDNTKLSAFLMIFDISMLNLIVQCTNLNPKNYEDVSFTFIGVLIFRGCQFGTAGSLSWLTKMIRKLTNFILNHKDFRVHENS</sequence>
<reference evidence="3 4" key="1">
    <citation type="journal article" date="2018" name="Sci. Rep.">
        <title>Genomic signatures of local adaptation to the degree of environmental predictability in rotifers.</title>
        <authorList>
            <person name="Franch-Gras L."/>
            <person name="Hahn C."/>
            <person name="Garcia-Roger E.M."/>
            <person name="Carmona M.J."/>
            <person name="Serra M."/>
            <person name="Gomez A."/>
        </authorList>
    </citation>
    <scope>NUCLEOTIDE SEQUENCE [LARGE SCALE GENOMIC DNA]</scope>
    <source>
        <strain evidence="3">HYR1</strain>
    </source>
</reference>